<feature type="region of interest" description="Disordered" evidence="1">
    <location>
        <begin position="1"/>
        <end position="47"/>
    </location>
</feature>
<dbReference type="HOGENOM" id="CLU_002983_1_0_1"/>
<keyword evidence="3" id="KW-1185">Reference proteome</keyword>
<evidence type="ECO:0000256" key="1">
    <source>
        <dbReference type="SAM" id="MobiDB-lite"/>
    </source>
</evidence>
<feature type="compositionally biased region" description="Polar residues" evidence="1">
    <location>
        <begin position="1384"/>
        <end position="1395"/>
    </location>
</feature>
<dbReference type="STRING" id="1262450.S3CVA1"/>
<feature type="region of interest" description="Disordered" evidence="1">
    <location>
        <begin position="619"/>
        <end position="835"/>
    </location>
</feature>
<gene>
    <name evidence="2" type="ORF">F503_05738</name>
</gene>
<evidence type="ECO:0000313" key="2">
    <source>
        <dbReference type="EMBL" id="EPE10643.1"/>
    </source>
</evidence>
<sequence length="1441" mass="153932">MAYPSSESTGGASRPTSSITSPQIKSRSRAQSISSDRPSNGGNALMSPPLVISPEAAYIAASAASQIVTNDHDNHANQWYDQHGIEPSGETAMVSIAALQLVNNFLDQLLFGFLSIARSTSLSALRPAVTEVLKPKLAKDAINQADEELREYLGGGDDEDMLQSQKPDSPKDWDLELVWKRTRLRCMVYSSLGDMEEEDEDFFMEQENLDGGDEALGETVSPAVAIFLTSILEFMGEQALTSAGQAAFHRMRYLQEKDRKDATANTGTAPVAERITVDEVDMERVAFDRTIGRLWRVWKKRIRSPNTDIHAFQPRSTLDIVRTATGLRRDSLDEIALANTVSEKAGAKDANSLNAPALSERTASIASFEDAKEAAAKDTTISVPVPIIVKNEKNEEEWLAEAVLTPLPTKEGELADILFPGLASQSDIEDDVAATKKQKKSIRNDPSRPKSLMIFSHSFMAGLPTPTFSEPRTPDIPVSRKRANSLPTPSTSPYTAPAAKRVKPSEDNEEEVKVEKDSETVGPEAAARIIVPEIKTNAEETASKVNAEASKSVSAPLTKQRKRPALPLPLQTAMIGAAITTSSPRAVPVASMKMAATSQHEEGDEIDEFTEEPEILTSARVSISGRSNSPTVSESSRPASVNPGMPVRSPSIHSLRVIEVTSPRSPVARSRNGSSEFNELVGAPRASNASRASSSISSQPIAEESTVVHGPRSSSLGAAMSRSQTSQTSESISETEEDFAPTASVVTAAPPTPPKRFEDMQAQLQSEPPIFGSSARHSPTSPVHPPSSRTSPTSKVTIADPSMASGTFFFDDKPEASSKTQSGEVSLPERSAKRPGVMAAAASAAATGAVATTVLRAAGPRSEVPPSPSLVTDRSSFSSGREQQARDQIRAQLRADAEAVGRKQSVASIASSMSKLVPKISSEESTVMRPEDVARNFEELIHSDQTIQYTLTPEGMRDIDSTRSIHEGNAGFKSRKSEDANQQARSRSSSLNNRGEGKRSTSAARPTPLDLRVTEASNPKLSGAAPLSPRSIAPSMMSVSSKPRGSISQAREARVPRESLADFADFIRDTGPAGGSATPPAIRSNPPMTGSVSNAVRNMSGSVSMSKTSLDSSKASTFSNRPRFQARDAAVDYKDDNSDLIDFIRRGPPNSNSNPRIPRTVAPFRSTMDSDLMTGAVGGRAVDASIPNVRYSGASTNITDSSMGSAAGLIKKGAAAPTGNMYGTPDGMPKRKTRRVRDPYAIDLSDEDEEFDDIISPIGGPVTRRPPPPKEESLMDFLNSVPPPSNHKPVPFSISQARAAQPPAPKKKASAPSLISRFTRHNSISGNHNSRNLVSSGGSHSASNSIFDARSIASRAGSAFSGRNRGHIPIQVNIPPGYDKYGTPSVTSAPTSNANRPVAASPGRAPMKKFEPREAQSVSSRATQDLADFFRNSGPAQSFRG</sequence>
<feature type="compositionally biased region" description="Polar residues" evidence="1">
    <location>
        <begin position="543"/>
        <end position="557"/>
    </location>
</feature>
<organism evidence="2 3">
    <name type="scientific">Ophiostoma piceae (strain UAMH 11346)</name>
    <name type="common">Sap stain fungus</name>
    <dbReference type="NCBI Taxonomy" id="1262450"/>
    <lineage>
        <taxon>Eukaryota</taxon>
        <taxon>Fungi</taxon>
        <taxon>Dikarya</taxon>
        <taxon>Ascomycota</taxon>
        <taxon>Pezizomycotina</taxon>
        <taxon>Sordariomycetes</taxon>
        <taxon>Sordariomycetidae</taxon>
        <taxon>Ophiostomatales</taxon>
        <taxon>Ophiostomataceae</taxon>
        <taxon>Ophiostoma</taxon>
    </lineage>
</organism>
<evidence type="ECO:0000313" key="3">
    <source>
        <dbReference type="Proteomes" id="UP000016923"/>
    </source>
</evidence>
<feature type="region of interest" description="Disordered" evidence="1">
    <location>
        <begin position="541"/>
        <end position="560"/>
    </location>
</feature>
<feature type="compositionally biased region" description="Low complexity" evidence="1">
    <location>
        <begin position="485"/>
        <end position="499"/>
    </location>
</feature>
<feature type="compositionally biased region" description="Basic and acidic residues" evidence="1">
    <location>
        <begin position="1051"/>
        <end position="1068"/>
    </location>
</feature>
<dbReference type="OrthoDB" id="5382203at2759"/>
<dbReference type="Proteomes" id="UP000016923">
    <property type="component" value="Unassembled WGS sequence"/>
</dbReference>
<accession>S3CVA1</accession>
<feature type="compositionally biased region" description="Polar residues" evidence="1">
    <location>
        <begin position="1321"/>
        <end position="1334"/>
    </location>
</feature>
<feature type="compositionally biased region" description="Low complexity" evidence="1">
    <location>
        <begin position="776"/>
        <end position="797"/>
    </location>
</feature>
<feature type="compositionally biased region" description="Polar residues" evidence="1">
    <location>
        <begin position="1"/>
        <end position="42"/>
    </location>
</feature>
<dbReference type="OMA" id="ETIHYTL"/>
<feature type="compositionally biased region" description="Low complexity" evidence="1">
    <location>
        <begin position="721"/>
        <end position="732"/>
    </location>
</feature>
<feature type="compositionally biased region" description="Polar residues" evidence="1">
    <location>
        <begin position="869"/>
        <end position="882"/>
    </location>
</feature>
<feature type="compositionally biased region" description="Low complexity" evidence="1">
    <location>
        <begin position="740"/>
        <end position="749"/>
    </location>
</feature>
<feature type="region of interest" description="Disordered" evidence="1">
    <location>
        <begin position="1252"/>
        <end position="1272"/>
    </location>
</feature>
<feature type="region of interest" description="Disordered" evidence="1">
    <location>
        <begin position="1358"/>
        <end position="1441"/>
    </location>
</feature>
<dbReference type="VEuPathDB" id="FungiDB:F503_05738"/>
<feature type="region of interest" description="Disordered" evidence="1">
    <location>
        <begin position="464"/>
        <end position="520"/>
    </location>
</feature>
<name>S3CVA1_OPHP1</name>
<feature type="region of interest" description="Disordered" evidence="1">
    <location>
        <begin position="857"/>
        <end position="887"/>
    </location>
</feature>
<feature type="compositionally biased region" description="Low complexity" evidence="1">
    <location>
        <begin position="683"/>
        <end position="705"/>
    </location>
</feature>
<feature type="compositionally biased region" description="Polar residues" evidence="1">
    <location>
        <begin position="1037"/>
        <end position="1049"/>
    </location>
</feature>
<protein>
    <submittedName>
        <fullName evidence="2">Uncharacterized protein</fullName>
    </submittedName>
</protein>
<feature type="compositionally biased region" description="Basic and acidic residues" evidence="1">
    <location>
        <begin position="955"/>
        <end position="966"/>
    </location>
</feature>
<feature type="region of interest" description="Disordered" evidence="1">
    <location>
        <begin position="948"/>
        <end position="1088"/>
    </location>
</feature>
<dbReference type="EMBL" id="KE148146">
    <property type="protein sequence ID" value="EPE10643.1"/>
    <property type="molecule type" value="Genomic_DNA"/>
</dbReference>
<feature type="compositionally biased region" description="Basic and acidic residues" evidence="1">
    <location>
        <begin position="503"/>
        <end position="519"/>
    </location>
</feature>
<proteinExistence type="predicted"/>
<dbReference type="eggNOG" id="ENOG502QRX2">
    <property type="taxonomic scope" value="Eukaryota"/>
</dbReference>
<feature type="compositionally biased region" description="Polar residues" evidence="1">
    <location>
        <begin position="980"/>
        <end position="993"/>
    </location>
</feature>
<feature type="region of interest" description="Disordered" evidence="1">
    <location>
        <begin position="1318"/>
        <end position="1343"/>
    </location>
</feature>
<feature type="compositionally biased region" description="Polar residues" evidence="1">
    <location>
        <begin position="619"/>
        <end position="639"/>
    </location>
</feature>
<reference evidence="2 3" key="1">
    <citation type="journal article" date="2013" name="BMC Genomics">
        <title>The genome and transcriptome of the pine saprophyte Ophiostoma piceae, and a comparison with the bark beetle-associated pine pathogen Grosmannia clavigera.</title>
        <authorList>
            <person name="Haridas S."/>
            <person name="Wang Y."/>
            <person name="Lim L."/>
            <person name="Massoumi Alamouti S."/>
            <person name="Jackman S."/>
            <person name="Docking R."/>
            <person name="Robertson G."/>
            <person name="Birol I."/>
            <person name="Bohlmann J."/>
            <person name="Breuil C."/>
        </authorList>
    </citation>
    <scope>NUCLEOTIDE SEQUENCE [LARGE SCALE GENOMIC DNA]</scope>
    <source>
        <strain evidence="2 3">UAMH 11346</strain>
    </source>
</reference>